<keyword evidence="3" id="KW-1185">Reference proteome</keyword>
<dbReference type="OrthoDB" id="1789205at2"/>
<feature type="coiled-coil region" evidence="1">
    <location>
        <begin position="249"/>
        <end position="276"/>
    </location>
</feature>
<organism evidence="2 3">
    <name type="scientific">Desulfosporosinus youngiae DSM 17734</name>
    <dbReference type="NCBI Taxonomy" id="768710"/>
    <lineage>
        <taxon>Bacteria</taxon>
        <taxon>Bacillati</taxon>
        <taxon>Bacillota</taxon>
        <taxon>Clostridia</taxon>
        <taxon>Eubacteriales</taxon>
        <taxon>Desulfitobacteriaceae</taxon>
        <taxon>Desulfosporosinus</taxon>
    </lineage>
</organism>
<sequence>MRIERIRINNLWGLGDVDWIFPSGPVLLLFQNKSDQRLFGDVLLTLFYDQELPLPKEQIPKAAAEVWLTCRGDGPFDTGYHIRHEIRKRNHELEQFTTLIDETGQIVGLPERMKIGDYLYKAQLQAFQQGGLVEWPEIDHYDSLVRRIHNLSQGGDEGLSFKKVQASIAGAQMKLQDQKEKMALVKAEYDTLRLNWETAHRHQDDERLLQIELKNLKEQELILSEKIASAASLQKRLELLSQNPDYRELRQLQDEITCLEERLQSLEASLTEISSDTVLDNAVIEGLREECLEWGCFQKNLSSSAAKIQACSSQILNTQNLLQASGYEGLSDNEDVLLKRAEEERDKAQEKLNKLLVEKGELDKLRNLYNQEQSRFENLAVMAGVTEADMIRIAQKEKQLEMWRDSKVGGTLDRTLRKRLGVKSIAERLSSYLLNYYEQYQVRNYQEFTSQLKQYADQKESLERMKDKLEKLQKEVSQESHLIRIVNSRNERLKHAFSAVQAADLSEWLNGWQDYQRKKQQLTAELNELNAELKQQSILEEKLAACSEVLRDKLKSWGVLAEVREEALEAVLKIAHQLQERDEAKKEISEFTERFYSLLGDRDMVQLSNSLEPLAELEREKRLTDEERLAEMSAWDKEQAEIRQNLVVLKQRLQNNRKGTSLSVLEKEIEDMKRQWLSYEDLRHALEDVQVILELSWQEWQTKHAKRLSEEKQWIYEQCFLVPALTTDRETISRRAYFSYRMAVAQLALHVNTEVPLLFSVGKIKEEDQRFWLEVAGYLQKLSLSRQVVFSITDSKLSEKLYKNGWSLLAVES</sequence>
<feature type="coiled-coil region" evidence="1">
    <location>
        <begin position="445"/>
        <end position="482"/>
    </location>
</feature>
<accession>H5XUT8</accession>
<dbReference type="EMBL" id="CM001441">
    <property type="protein sequence ID" value="EHQ89245.1"/>
    <property type="molecule type" value="Genomic_DNA"/>
</dbReference>
<proteinExistence type="predicted"/>
<reference evidence="2 3" key="1">
    <citation type="submission" date="2011-11" db="EMBL/GenBank/DDBJ databases">
        <title>The Noncontiguous Finished genome of Desulfosporosinus youngiae DSM 17734.</title>
        <authorList>
            <consortium name="US DOE Joint Genome Institute (JGI-PGF)"/>
            <person name="Lucas S."/>
            <person name="Han J."/>
            <person name="Lapidus A."/>
            <person name="Cheng J.-F."/>
            <person name="Goodwin L."/>
            <person name="Pitluck S."/>
            <person name="Peters L."/>
            <person name="Ovchinnikova G."/>
            <person name="Lu M."/>
            <person name="Land M.L."/>
            <person name="Hauser L."/>
            <person name="Pester M."/>
            <person name="Spring S."/>
            <person name="Ollivier B."/>
            <person name="Rattei T."/>
            <person name="Klenk H.-P."/>
            <person name="Wagner M."/>
            <person name="Loy A."/>
            <person name="Woyke T.J."/>
        </authorList>
    </citation>
    <scope>NUCLEOTIDE SEQUENCE [LARGE SCALE GENOMIC DNA]</scope>
    <source>
        <strain evidence="2 3">DSM 17734</strain>
    </source>
</reference>
<dbReference type="STRING" id="768710.DesyoDRAFT_2160"/>
<evidence type="ECO:0000313" key="2">
    <source>
        <dbReference type="EMBL" id="EHQ89245.1"/>
    </source>
</evidence>
<feature type="coiled-coil region" evidence="1">
    <location>
        <begin position="168"/>
        <end position="219"/>
    </location>
</feature>
<dbReference type="AlphaFoldDB" id="H5XUT8"/>
<evidence type="ECO:0000256" key="1">
    <source>
        <dbReference type="SAM" id="Coils"/>
    </source>
</evidence>
<keyword evidence="1" id="KW-0175">Coiled coil</keyword>
<protein>
    <submittedName>
        <fullName evidence="2">Uncharacterized protein</fullName>
    </submittedName>
</protein>
<gene>
    <name evidence="2" type="ORF">DesyoDRAFT_2160</name>
</gene>
<evidence type="ECO:0000313" key="3">
    <source>
        <dbReference type="Proteomes" id="UP000005104"/>
    </source>
</evidence>
<dbReference type="Proteomes" id="UP000005104">
    <property type="component" value="Chromosome"/>
</dbReference>
<dbReference type="eggNOG" id="COG1196">
    <property type="taxonomic scope" value="Bacteria"/>
</dbReference>
<feature type="coiled-coil region" evidence="1">
    <location>
        <begin position="331"/>
        <end position="365"/>
    </location>
</feature>
<dbReference type="HOGENOM" id="CLU_348063_0_0_9"/>
<feature type="coiled-coil region" evidence="1">
    <location>
        <begin position="512"/>
        <end position="539"/>
    </location>
</feature>
<name>H5XUT8_9FIRM</name>
<dbReference type="RefSeq" id="WP_007782739.1">
    <property type="nucleotide sequence ID" value="NZ_CM001441.1"/>
</dbReference>